<feature type="compositionally biased region" description="Low complexity" evidence="1">
    <location>
        <begin position="268"/>
        <end position="278"/>
    </location>
</feature>
<dbReference type="EMBL" id="PUHQ01000018">
    <property type="protein sequence ID" value="KAG0663742.1"/>
    <property type="molecule type" value="Genomic_DNA"/>
</dbReference>
<organism evidence="2 3">
    <name type="scientific">Rhodotorula mucilaginosa</name>
    <name type="common">Yeast</name>
    <name type="synonym">Rhodotorula rubra</name>
    <dbReference type="NCBI Taxonomy" id="5537"/>
    <lineage>
        <taxon>Eukaryota</taxon>
        <taxon>Fungi</taxon>
        <taxon>Dikarya</taxon>
        <taxon>Basidiomycota</taxon>
        <taxon>Pucciniomycotina</taxon>
        <taxon>Microbotryomycetes</taxon>
        <taxon>Sporidiobolales</taxon>
        <taxon>Sporidiobolaceae</taxon>
        <taxon>Rhodotorula</taxon>
    </lineage>
</organism>
<feature type="compositionally biased region" description="Low complexity" evidence="1">
    <location>
        <begin position="226"/>
        <end position="239"/>
    </location>
</feature>
<name>A0A9P6W6E9_RHOMI</name>
<dbReference type="OrthoDB" id="2528211at2759"/>
<keyword evidence="3" id="KW-1185">Reference proteome</keyword>
<dbReference type="Proteomes" id="UP000777482">
    <property type="component" value="Unassembled WGS sequence"/>
</dbReference>
<evidence type="ECO:0000313" key="2">
    <source>
        <dbReference type="EMBL" id="KAG0663742.1"/>
    </source>
</evidence>
<reference evidence="2 3" key="1">
    <citation type="submission" date="2020-11" db="EMBL/GenBank/DDBJ databases">
        <title>Kefir isolates.</title>
        <authorList>
            <person name="Marcisauskas S."/>
            <person name="Kim Y."/>
            <person name="Blasche S."/>
        </authorList>
    </citation>
    <scope>NUCLEOTIDE SEQUENCE [LARGE SCALE GENOMIC DNA]</scope>
    <source>
        <strain evidence="2 3">KR</strain>
    </source>
</reference>
<evidence type="ECO:0000313" key="3">
    <source>
        <dbReference type="Proteomes" id="UP000777482"/>
    </source>
</evidence>
<evidence type="ECO:0000256" key="1">
    <source>
        <dbReference type="SAM" id="MobiDB-lite"/>
    </source>
</evidence>
<accession>A0A9P6W6E9</accession>
<protein>
    <submittedName>
        <fullName evidence="2">Mucin-12</fullName>
    </submittedName>
</protein>
<feature type="compositionally biased region" description="Polar residues" evidence="1">
    <location>
        <begin position="148"/>
        <end position="177"/>
    </location>
</feature>
<dbReference type="AlphaFoldDB" id="A0A9P6W6E9"/>
<proteinExistence type="predicted"/>
<gene>
    <name evidence="2" type="primary">MUC12_1</name>
    <name evidence="2" type="ORF">C6P46_002311</name>
</gene>
<feature type="region of interest" description="Disordered" evidence="1">
    <location>
        <begin position="136"/>
        <end position="307"/>
    </location>
</feature>
<sequence>MDTPISACEATAESFACLTTAVEAFAAIESGGAALPRGLAVFLPFVNLEAPRWPDVQKTLLAHFGQTRKSRREAVEPGEAGIKLVMTVLRRTVITDDFGCVAAVEQWLSWLELAVRDRTADRNAAPAAGQAAALAGAFSPPNDVPSPHVNSALQSRHGTMTTSTPVPANRSASSTPSAEMMHSGPDEKMADGTKSLPSAGAGDVTARAETRQAPPSLDPKTGTEDAAPTPATPTPTTTTVRRSSRLTASPRSALSAATFPPHESEQRAASSSDASGSSGHVGTTARARDSDESVATPPKPPKKAKLLLPAPTSPRIFRKAPSPSTTAALIRHVFPHIDLPSLDKPLDLPDISADKRAFDRKELRTNPQATINRGSVGTTYFRSRRFIALKPELNVCDPGPTALGEPLVVITDDAVCRKFFEAVEYGREPGSGPHPVPINVFIKNATKKWVYRGAYELAYDGSGEQALRLLPGAGATANVHESIRCAVEARIDDGPEIRNNQAMLRSWGWKLPTYSTNRKEASKVDLWTELEVTDLKPRISFLVLRCVGFSVEDYEVWKGLREEVGVYRDPNEER</sequence>
<comment type="caution">
    <text evidence="2">The sequence shown here is derived from an EMBL/GenBank/DDBJ whole genome shotgun (WGS) entry which is preliminary data.</text>
</comment>